<keyword evidence="1" id="KW-0732">Signal</keyword>
<protein>
    <recommendedName>
        <fullName evidence="4">Ricin B lectin domain-containing protein</fullName>
    </recommendedName>
</protein>
<dbReference type="AlphaFoldDB" id="A0A918Y4V2"/>
<evidence type="ECO:0000256" key="1">
    <source>
        <dbReference type="SAM" id="SignalP"/>
    </source>
</evidence>
<sequence>MKRKKLRTAVAAGVMTVGSLAGTLALSGTAQAATYQRNVQLQDLQDQGLDCLDSNYNGSLYILPCNGGSYQRWNVTSYAPDVNNYYSRVQIQNVQTGRCLRVQFFAGNGYEAKTDSCDAGNYRDQWNMTWVGNTPGNPSNSFQFLNWQPSGPLSGRTEFNFCLDRGQAGHANNMVFDIGQFKKTCDNHSNKWQIWSMVH</sequence>
<feature type="chain" id="PRO_5037448825" description="Ricin B lectin domain-containing protein" evidence="1">
    <location>
        <begin position="33"/>
        <end position="199"/>
    </location>
</feature>
<dbReference type="CDD" id="cd23415">
    <property type="entry name" value="beta-trefoil_Ricin_AH"/>
    <property type="match status" value="1"/>
</dbReference>
<dbReference type="Gene3D" id="2.80.10.50">
    <property type="match status" value="1"/>
</dbReference>
<reference evidence="2" key="1">
    <citation type="journal article" date="2014" name="Int. J. Syst. Evol. Microbiol.">
        <title>Complete genome sequence of Corynebacterium casei LMG S-19264T (=DSM 44701T), isolated from a smear-ripened cheese.</title>
        <authorList>
            <consortium name="US DOE Joint Genome Institute (JGI-PGF)"/>
            <person name="Walter F."/>
            <person name="Albersmeier A."/>
            <person name="Kalinowski J."/>
            <person name="Ruckert C."/>
        </authorList>
    </citation>
    <scope>NUCLEOTIDE SEQUENCE</scope>
    <source>
        <strain evidence="2">JCM 4654</strain>
    </source>
</reference>
<dbReference type="InterPro" id="IPR035992">
    <property type="entry name" value="Ricin_B-like_lectins"/>
</dbReference>
<organism evidence="2 3">
    <name type="scientific">Streptomyces naganishii JCM 4654</name>
    <dbReference type="NCBI Taxonomy" id="1306179"/>
    <lineage>
        <taxon>Bacteria</taxon>
        <taxon>Bacillati</taxon>
        <taxon>Actinomycetota</taxon>
        <taxon>Actinomycetes</taxon>
        <taxon>Kitasatosporales</taxon>
        <taxon>Streptomycetaceae</taxon>
        <taxon>Streptomyces</taxon>
    </lineage>
</organism>
<dbReference type="Proteomes" id="UP000608955">
    <property type="component" value="Unassembled WGS sequence"/>
</dbReference>
<gene>
    <name evidence="2" type="ORF">GCM10010508_39230</name>
</gene>
<dbReference type="PROSITE" id="PS50231">
    <property type="entry name" value="RICIN_B_LECTIN"/>
    <property type="match status" value="1"/>
</dbReference>
<evidence type="ECO:0000313" key="3">
    <source>
        <dbReference type="Proteomes" id="UP000608955"/>
    </source>
</evidence>
<keyword evidence="3" id="KW-1185">Reference proteome</keyword>
<reference evidence="2" key="2">
    <citation type="submission" date="2020-09" db="EMBL/GenBank/DDBJ databases">
        <authorList>
            <person name="Sun Q."/>
            <person name="Ohkuma M."/>
        </authorList>
    </citation>
    <scope>NUCLEOTIDE SEQUENCE</scope>
    <source>
        <strain evidence="2">JCM 4654</strain>
    </source>
</reference>
<proteinExistence type="predicted"/>
<dbReference type="SUPFAM" id="SSF50370">
    <property type="entry name" value="Ricin B-like lectins"/>
    <property type="match status" value="1"/>
</dbReference>
<feature type="signal peptide" evidence="1">
    <location>
        <begin position="1"/>
        <end position="32"/>
    </location>
</feature>
<comment type="caution">
    <text evidence="2">The sequence shown here is derived from an EMBL/GenBank/DDBJ whole genome shotgun (WGS) entry which is preliminary data.</text>
</comment>
<dbReference type="EMBL" id="BMVF01000010">
    <property type="protein sequence ID" value="GHD91225.1"/>
    <property type="molecule type" value="Genomic_DNA"/>
</dbReference>
<evidence type="ECO:0000313" key="2">
    <source>
        <dbReference type="EMBL" id="GHD91225.1"/>
    </source>
</evidence>
<evidence type="ECO:0008006" key="4">
    <source>
        <dbReference type="Google" id="ProtNLM"/>
    </source>
</evidence>
<dbReference type="RefSeq" id="WP_190179153.1">
    <property type="nucleotide sequence ID" value="NZ_BMVF01000010.1"/>
</dbReference>
<accession>A0A918Y4V2</accession>
<name>A0A918Y4V2_9ACTN</name>